<name>X0VEU0_9ZZZZ</name>
<dbReference type="AlphaFoldDB" id="X0VEU0"/>
<accession>X0VEU0</accession>
<gene>
    <name evidence="1" type="ORF">S01H1_56225</name>
</gene>
<proteinExistence type="predicted"/>
<organism evidence="1">
    <name type="scientific">marine sediment metagenome</name>
    <dbReference type="NCBI Taxonomy" id="412755"/>
    <lineage>
        <taxon>unclassified sequences</taxon>
        <taxon>metagenomes</taxon>
        <taxon>ecological metagenomes</taxon>
    </lineage>
</organism>
<dbReference type="EMBL" id="BARS01036596">
    <property type="protein sequence ID" value="GAG16749.1"/>
    <property type="molecule type" value="Genomic_DNA"/>
</dbReference>
<evidence type="ECO:0000313" key="1">
    <source>
        <dbReference type="EMBL" id="GAG16749.1"/>
    </source>
</evidence>
<comment type="caution">
    <text evidence="1">The sequence shown here is derived from an EMBL/GenBank/DDBJ whole genome shotgun (WGS) entry which is preliminary data.</text>
</comment>
<reference evidence="1" key="1">
    <citation type="journal article" date="2014" name="Front. Microbiol.">
        <title>High frequency of phylogenetically diverse reductive dehalogenase-homologous genes in deep subseafloor sedimentary metagenomes.</title>
        <authorList>
            <person name="Kawai M."/>
            <person name="Futagami T."/>
            <person name="Toyoda A."/>
            <person name="Takaki Y."/>
            <person name="Nishi S."/>
            <person name="Hori S."/>
            <person name="Arai W."/>
            <person name="Tsubouchi T."/>
            <person name="Morono Y."/>
            <person name="Uchiyama I."/>
            <person name="Ito T."/>
            <person name="Fujiyama A."/>
            <person name="Inagaki F."/>
            <person name="Takami H."/>
        </authorList>
    </citation>
    <scope>NUCLEOTIDE SEQUENCE</scope>
    <source>
        <strain evidence="1">Expedition CK06-06</strain>
    </source>
</reference>
<protein>
    <submittedName>
        <fullName evidence="1">Uncharacterized protein</fullName>
    </submittedName>
</protein>
<sequence length="73" mass="7751">MAKDKAKATKASRMARIAAEQVVHDINLSHTPVSEFKAFQKTISGLYGPTGIGKTTFGISIPGSHILATEPIN</sequence>
<feature type="non-terminal residue" evidence="1">
    <location>
        <position position="73"/>
    </location>
</feature>